<feature type="compositionally biased region" description="Polar residues" evidence="1">
    <location>
        <begin position="491"/>
        <end position="505"/>
    </location>
</feature>
<name>G0M7D1_CAEBE</name>
<feature type="region of interest" description="Disordered" evidence="1">
    <location>
        <begin position="329"/>
        <end position="364"/>
    </location>
</feature>
<evidence type="ECO:0000313" key="3">
    <source>
        <dbReference type="Proteomes" id="UP000008068"/>
    </source>
</evidence>
<evidence type="ECO:0000313" key="2">
    <source>
        <dbReference type="EMBL" id="EGT30315.1"/>
    </source>
</evidence>
<dbReference type="AlphaFoldDB" id="G0M7D1"/>
<dbReference type="HOGENOM" id="CLU_334698_0_0_1"/>
<evidence type="ECO:0000256" key="1">
    <source>
        <dbReference type="SAM" id="MobiDB-lite"/>
    </source>
</evidence>
<gene>
    <name evidence="2" type="ORF">CAEBREN_25482</name>
</gene>
<dbReference type="InParanoid" id="G0M7D1"/>
<feature type="region of interest" description="Disordered" evidence="1">
    <location>
        <begin position="197"/>
        <end position="249"/>
    </location>
</feature>
<reference evidence="3" key="1">
    <citation type="submission" date="2011-07" db="EMBL/GenBank/DDBJ databases">
        <authorList>
            <consortium name="Caenorhabditis brenneri Sequencing and Analysis Consortium"/>
            <person name="Wilson R.K."/>
        </authorList>
    </citation>
    <scope>NUCLEOTIDE SEQUENCE [LARGE SCALE GENOMIC DNA]</scope>
    <source>
        <strain evidence="3">PB2801</strain>
    </source>
</reference>
<feature type="region of interest" description="Disordered" evidence="1">
    <location>
        <begin position="549"/>
        <end position="571"/>
    </location>
</feature>
<organism evidence="3">
    <name type="scientific">Caenorhabditis brenneri</name>
    <name type="common">Nematode worm</name>
    <dbReference type="NCBI Taxonomy" id="135651"/>
    <lineage>
        <taxon>Eukaryota</taxon>
        <taxon>Metazoa</taxon>
        <taxon>Ecdysozoa</taxon>
        <taxon>Nematoda</taxon>
        <taxon>Chromadorea</taxon>
        <taxon>Rhabditida</taxon>
        <taxon>Rhabditina</taxon>
        <taxon>Rhabditomorpha</taxon>
        <taxon>Rhabditoidea</taxon>
        <taxon>Rhabditidae</taxon>
        <taxon>Peloderinae</taxon>
        <taxon>Caenorhabditis</taxon>
    </lineage>
</organism>
<sequence length="853" mass="95931">MSSTRKKKLEQEENLKFEEKRSPEAKARAMECIVPLFAVCRFLATIFHYYENSYKEGVQLDREKLEHFINEKSRIRLVTGESNTVQLLGKKLMKFGLYLVQSDIDEIRDAALKITRTVGEDQKRSEKLVTKYDSFSVISDYLDHRIEEKLSRPVKLEHSLLLKEWMGHGTMLEQSKEQTEIEVKNFFEKYEKGGATKKSKLGKKQVPKQQGEGEESDGYVSPDGSDTDYDPSEDDRRKKPRTSRSHRSRTNVKYMVYVLPLDKNLPKLSETNEDRCNLLELGMPSLEANVSQDLLDPACTSDLPPPLSPILDIGLSSGVVHDEFTPRDTSVKPWAAGSSSMISPKHHSENEQIDSGNADKKCSKTDGKNGFLEIARSKSPKTVLMANDQERKKREFKTSRGLLPSSSSIHLRQTNLTDRNVVSVPQKHSGDIDASYEDASVLAPPQNSLTCPQNDEDYRIDRETNNFTLDGVSEPSECETPVSDYDAHKVGNTSQTSDSTLSSRAPTEFELPSKNDPSEGISEHSVLSMLPKAASLNSNTSWSSIRDKYNRDAENRSPSAFTPYGKNREESQSVDSLTAHTCFENTSPYLQIQNTSTSEMSLVPYLAAAPLTSGGPNFGPAEQPIFSQESFNLAGNLPPVGRNESHFNLIDWTNNDFAIQGHSNAQSSSNFGSSLFDRTSEYHGLYWPIRSNAVGQDFLQHPFQTMVQPDHQTFGHFVPMVPAVDNSQILNQSLLHFPYSPNDHVLADPNGSSVTSRNPQLRENDLQTADHLHQGLMASSFFERPQNISRQLQILNFDSPPLPNPCYPVLDAVLPENLRRLLYQEEAPNVNQIQQMIHCLEKANTRNVSFHFM</sequence>
<feature type="compositionally biased region" description="Basic residues" evidence="1">
    <location>
        <begin position="197"/>
        <end position="206"/>
    </location>
</feature>
<keyword evidence="3" id="KW-1185">Reference proteome</keyword>
<dbReference type="EMBL" id="GL379786">
    <property type="protein sequence ID" value="EGT30315.1"/>
    <property type="molecule type" value="Genomic_DNA"/>
</dbReference>
<protein>
    <submittedName>
        <fullName evidence="2">Uncharacterized protein</fullName>
    </submittedName>
</protein>
<accession>G0M7D1</accession>
<proteinExistence type="predicted"/>
<feature type="region of interest" description="Disordered" evidence="1">
    <location>
        <begin position="466"/>
        <end position="524"/>
    </location>
</feature>
<dbReference type="Proteomes" id="UP000008068">
    <property type="component" value="Unassembled WGS sequence"/>
</dbReference>
<feature type="compositionally biased region" description="Basic residues" evidence="1">
    <location>
        <begin position="238"/>
        <end position="249"/>
    </location>
</feature>